<dbReference type="EMBL" id="BMGR01000011">
    <property type="protein sequence ID" value="GGG13425.1"/>
    <property type="molecule type" value="Genomic_DNA"/>
</dbReference>
<reference evidence="10" key="2">
    <citation type="submission" date="2020-09" db="EMBL/GenBank/DDBJ databases">
        <authorList>
            <person name="Sun Q."/>
            <person name="Zhou Y."/>
        </authorList>
    </citation>
    <scope>NUCLEOTIDE SEQUENCE</scope>
    <source>
        <strain evidence="10">CGMCC 1.12987</strain>
    </source>
</reference>
<evidence type="ECO:0000256" key="1">
    <source>
        <dbReference type="ARBA" id="ARBA00004635"/>
    </source>
</evidence>
<name>A0A917FX77_9BACL</name>
<comment type="caution">
    <text evidence="10">The sequence shown here is derived from an EMBL/GenBank/DDBJ whole genome shotgun (WGS) entry which is preliminary data.</text>
</comment>
<protein>
    <submittedName>
        <fullName evidence="10">Uncharacterized protein</fullName>
    </submittedName>
</protein>
<dbReference type="InterPro" id="IPR038501">
    <property type="entry name" value="Spore_GerAC_C_sf"/>
</dbReference>
<feature type="domain" description="Spore germination protein N-terminal" evidence="9">
    <location>
        <begin position="26"/>
        <end position="206"/>
    </location>
</feature>
<keyword evidence="7" id="KW-0449">Lipoprotein</keyword>
<keyword evidence="11" id="KW-1185">Reference proteome</keyword>
<evidence type="ECO:0000256" key="4">
    <source>
        <dbReference type="ARBA" id="ARBA00022729"/>
    </source>
</evidence>
<accession>A0A917FX77</accession>
<sequence>MRRYKQVFHIGLIILVSLPLLTGCWDRLDPENMAFVIAIGVDPGPQNDYLFTFALAVPKTPSGGSSGGGQSSDGGPKKTIAVHTVEGSNIASALRVSQSFIARRLTLIHSKAFILGEDMGRKGVMPLLSEAVRNREFRRTVNIITTRGKAETYIQNILPTTEQDISLWFELELDPNNIGDIIPNRARFHEFIVDIENMGAGAITILSAPRPDIKKGSVKLSSENDESDAEASQPDVSKVYAGRLRRKGEVPVEFFGTAVYKSAVLEGFLSGSETRVLNMLRGEFIRSSWDFRDPSNEKLMLSVNMRAEKQCQIKVTRSGDEVTVSFHAAMEGELISVQTPVDYTLPESIEKLEQSIQSQLENQSVELLNKTLRQWGTDCYRINNHVKSTFSTWKEWEAFRWKDRIKDVHYEVETSFKLRGHGGQVGPAIEGDKMH</sequence>
<dbReference type="InterPro" id="IPR057336">
    <property type="entry name" value="GerAC_N"/>
</dbReference>
<dbReference type="GO" id="GO:0009847">
    <property type="term" value="P:spore germination"/>
    <property type="evidence" value="ECO:0007669"/>
    <property type="project" value="InterPro"/>
</dbReference>
<dbReference type="InterPro" id="IPR008844">
    <property type="entry name" value="Spore_GerAC-like"/>
</dbReference>
<evidence type="ECO:0000256" key="2">
    <source>
        <dbReference type="ARBA" id="ARBA00007886"/>
    </source>
</evidence>
<evidence type="ECO:0000313" key="11">
    <source>
        <dbReference type="Proteomes" id="UP000644756"/>
    </source>
</evidence>
<reference evidence="10" key="1">
    <citation type="journal article" date="2014" name="Int. J. Syst. Evol. Microbiol.">
        <title>Complete genome sequence of Corynebacterium casei LMG S-19264T (=DSM 44701T), isolated from a smear-ripened cheese.</title>
        <authorList>
            <consortium name="US DOE Joint Genome Institute (JGI-PGF)"/>
            <person name="Walter F."/>
            <person name="Albersmeier A."/>
            <person name="Kalinowski J."/>
            <person name="Ruckert C."/>
        </authorList>
    </citation>
    <scope>NUCLEOTIDE SEQUENCE</scope>
    <source>
        <strain evidence="10">CGMCC 1.12987</strain>
    </source>
</reference>
<dbReference type="Gene3D" id="3.30.300.210">
    <property type="entry name" value="Nutrient germinant receptor protein C, domain 3"/>
    <property type="match status" value="1"/>
</dbReference>
<evidence type="ECO:0000256" key="5">
    <source>
        <dbReference type="ARBA" id="ARBA00023136"/>
    </source>
</evidence>
<dbReference type="Pfam" id="PF25198">
    <property type="entry name" value="Spore_GerAC_N"/>
    <property type="match status" value="1"/>
</dbReference>
<evidence type="ECO:0000259" key="8">
    <source>
        <dbReference type="Pfam" id="PF05504"/>
    </source>
</evidence>
<comment type="subcellular location">
    <subcellularLocation>
        <location evidence="1">Membrane</location>
        <topology evidence="1">Lipid-anchor</topology>
    </subcellularLocation>
</comment>
<dbReference type="PROSITE" id="PS51257">
    <property type="entry name" value="PROKAR_LIPOPROTEIN"/>
    <property type="match status" value="1"/>
</dbReference>
<dbReference type="PANTHER" id="PTHR35789">
    <property type="entry name" value="SPORE GERMINATION PROTEIN B3"/>
    <property type="match status" value="1"/>
</dbReference>
<gene>
    <name evidence="10" type="ORF">GCM10010916_32930</name>
</gene>
<evidence type="ECO:0000259" key="9">
    <source>
        <dbReference type="Pfam" id="PF25198"/>
    </source>
</evidence>
<dbReference type="GO" id="GO:0016020">
    <property type="term" value="C:membrane"/>
    <property type="evidence" value="ECO:0007669"/>
    <property type="project" value="UniProtKB-SubCell"/>
</dbReference>
<organism evidence="10 11">
    <name type="scientific">Paenibacillus abyssi</name>
    <dbReference type="NCBI Taxonomy" id="1340531"/>
    <lineage>
        <taxon>Bacteria</taxon>
        <taxon>Bacillati</taxon>
        <taxon>Bacillota</taxon>
        <taxon>Bacilli</taxon>
        <taxon>Bacillales</taxon>
        <taxon>Paenibacillaceae</taxon>
        <taxon>Paenibacillus</taxon>
    </lineage>
</organism>
<evidence type="ECO:0000256" key="6">
    <source>
        <dbReference type="ARBA" id="ARBA00023139"/>
    </source>
</evidence>
<dbReference type="Proteomes" id="UP000644756">
    <property type="component" value="Unassembled WGS sequence"/>
</dbReference>
<dbReference type="AlphaFoldDB" id="A0A917FX77"/>
<dbReference type="PANTHER" id="PTHR35789:SF1">
    <property type="entry name" value="SPORE GERMINATION PROTEIN B3"/>
    <property type="match status" value="1"/>
</dbReference>
<keyword evidence="5" id="KW-0472">Membrane</keyword>
<evidence type="ECO:0000256" key="7">
    <source>
        <dbReference type="ARBA" id="ARBA00023288"/>
    </source>
</evidence>
<proteinExistence type="inferred from homology"/>
<comment type="similarity">
    <text evidence="2">Belongs to the GerABKC lipoprotein family.</text>
</comment>
<evidence type="ECO:0000256" key="3">
    <source>
        <dbReference type="ARBA" id="ARBA00022544"/>
    </source>
</evidence>
<dbReference type="RefSeq" id="WP_188532174.1">
    <property type="nucleotide sequence ID" value="NZ_BMGR01000011.1"/>
</dbReference>
<evidence type="ECO:0000313" key="10">
    <source>
        <dbReference type="EMBL" id="GGG13425.1"/>
    </source>
</evidence>
<feature type="domain" description="Spore germination GerAC-like C-terminal" evidence="8">
    <location>
        <begin position="256"/>
        <end position="422"/>
    </location>
</feature>
<keyword evidence="4" id="KW-0732">Signal</keyword>
<dbReference type="InterPro" id="IPR046953">
    <property type="entry name" value="Spore_GerAC-like_C"/>
</dbReference>
<keyword evidence="6" id="KW-0564">Palmitate</keyword>
<keyword evidence="3" id="KW-0309">Germination</keyword>
<dbReference type="Pfam" id="PF05504">
    <property type="entry name" value="Spore_GerAC"/>
    <property type="match status" value="1"/>
</dbReference>